<dbReference type="Gene3D" id="3.30.40.10">
    <property type="entry name" value="Zinc/RING finger domain, C3HC4 (zinc finger)"/>
    <property type="match status" value="1"/>
</dbReference>
<dbReference type="InterPro" id="IPR044274">
    <property type="entry name" value="RFI2"/>
</dbReference>
<evidence type="ECO:0000313" key="5">
    <source>
        <dbReference type="Proteomes" id="UP001415857"/>
    </source>
</evidence>
<gene>
    <name evidence="4" type="ORF">L1049_004616</name>
</gene>
<dbReference type="PANTHER" id="PTHR46798">
    <property type="entry name" value="OS09G0511500 PROTEIN"/>
    <property type="match status" value="1"/>
</dbReference>
<protein>
    <recommendedName>
        <fullName evidence="3">RING-type domain-containing protein</fullName>
    </recommendedName>
</protein>
<evidence type="ECO:0000256" key="2">
    <source>
        <dbReference type="SAM" id="MobiDB-lite"/>
    </source>
</evidence>
<dbReference type="Proteomes" id="UP001415857">
    <property type="component" value="Unassembled WGS sequence"/>
</dbReference>
<dbReference type="EMBL" id="JBBPBK010000007">
    <property type="protein sequence ID" value="KAK9281712.1"/>
    <property type="molecule type" value="Genomic_DNA"/>
</dbReference>
<keyword evidence="1" id="KW-0863">Zinc-finger</keyword>
<feature type="region of interest" description="Disordered" evidence="2">
    <location>
        <begin position="291"/>
        <end position="338"/>
    </location>
</feature>
<evidence type="ECO:0000313" key="4">
    <source>
        <dbReference type="EMBL" id="KAK9281712.1"/>
    </source>
</evidence>
<evidence type="ECO:0000256" key="1">
    <source>
        <dbReference type="PROSITE-ProRule" id="PRU00175"/>
    </source>
</evidence>
<dbReference type="PANTHER" id="PTHR46798:SF5">
    <property type="entry name" value="E3 UBIQUITIN-PROTEIN LIGASE RFI2"/>
    <property type="match status" value="1"/>
</dbReference>
<dbReference type="Pfam" id="PF13639">
    <property type="entry name" value="zf-RING_2"/>
    <property type="match status" value="1"/>
</dbReference>
<accession>A0AAP0RNF8</accession>
<dbReference type="InterPro" id="IPR001841">
    <property type="entry name" value="Znf_RING"/>
</dbReference>
<dbReference type="SMART" id="SM00184">
    <property type="entry name" value="RING"/>
    <property type="match status" value="1"/>
</dbReference>
<comment type="caution">
    <text evidence="4">The sequence shown here is derived from an EMBL/GenBank/DDBJ whole genome shotgun (WGS) entry which is preliminary data.</text>
</comment>
<proteinExistence type="predicted"/>
<feature type="domain" description="RING-type" evidence="3">
    <location>
        <begin position="20"/>
        <end position="65"/>
    </location>
</feature>
<sequence>MDDDDGGVKPPSSGASLVFCSICLDSVSDNGNRSRAKLQCGHEFHLDCIGSAFNTKGAMQCPNCRKVEKGRWLFANSSTRSFPEFSMDDWISDEEPYDIGFSEMPFRVHWCPFSGMTRIRSSFEEVESPSTAYHDLQGHHAIFAEHTAASSVNSYVAYLGHIPPTSSNSSDSVDDPINHHWNGLSGHSEIFAPHAFPAIDIQYQNWGHRSHQTSSHITGADQASVPPVTMRSTRESDALTRSGSFAHPFLLVHGSGPRAGSSFVPSVVPHPHHPGSNIRSHERVQVPHVFHHPQQPSNSPGMPSSIIPGIRRHNGPRGLPPVLPATSQSDHSGGFYVFPPLNSSGRNLHEADNPLPNHFHTWERDYLSHFPVSSFDRDSGWGSLHQPTGGSDSGNRPSSYWQRH</sequence>
<reference evidence="4 5" key="1">
    <citation type="journal article" date="2024" name="Plant J.">
        <title>Genome sequences and population genomics reveal climatic adaptation and genomic divergence between two closely related sweetgum species.</title>
        <authorList>
            <person name="Xu W.Q."/>
            <person name="Ren C.Q."/>
            <person name="Zhang X.Y."/>
            <person name="Comes H.P."/>
            <person name="Liu X.H."/>
            <person name="Li Y.G."/>
            <person name="Kettle C.J."/>
            <person name="Jalonen R."/>
            <person name="Gaisberger H."/>
            <person name="Ma Y.Z."/>
            <person name="Qiu Y.X."/>
        </authorList>
    </citation>
    <scope>NUCLEOTIDE SEQUENCE [LARGE SCALE GENOMIC DNA]</scope>
    <source>
        <strain evidence="4">Hangzhou</strain>
    </source>
</reference>
<name>A0AAP0RNF8_LIQFO</name>
<keyword evidence="5" id="KW-1185">Reference proteome</keyword>
<keyword evidence="1" id="KW-0862">Zinc</keyword>
<organism evidence="4 5">
    <name type="scientific">Liquidambar formosana</name>
    <name type="common">Formosan gum</name>
    <dbReference type="NCBI Taxonomy" id="63359"/>
    <lineage>
        <taxon>Eukaryota</taxon>
        <taxon>Viridiplantae</taxon>
        <taxon>Streptophyta</taxon>
        <taxon>Embryophyta</taxon>
        <taxon>Tracheophyta</taxon>
        <taxon>Spermatophyta</taxon>
        <taxon>Magnoliopsida</taxon>
        <taxon>eudicotyledons</taxon>
        <taxon>Gunneridae</taxon>
        <taxon>Pentapetalae</taxon>
        <taxon>Saxifragales</taxon>
        <taxon>Altingiaceae</taxon>
        <taxon>Liquidambar</taxon>
    </lineage>
</organism>
<dbReference type="AlphaFoldDB" id="A0AAP0RNF8"/>
<dbReference type="SUPFAM" id="SSF57850">
    <property type="entry name" value="RING/U-box"/>
    <property type="match status" value="1"/>
</dbReference>
<dbReference type="PROSITE" id="PS50089">
    <property type="entry name" value="ZF_RING_2"/>
    <property type="match status" value="1"/>
</dbReference>
<evidence type="ECO:0000259" key="3">
    <source>
        <dbReference type="PROSITE" id="PS50089"/>
    </source>
</evidence>
<feature type="region of interest" description="Disordered" evidence="2">
    <location>
        <begin position="381"/>
        <end position="404"/>
    </location>
</feature>
<dbReference type="InterPro" id="IPR013083">
    <property type="entry name" value="Znf_RING/FYVE/PHD"/>
</dbReference>
<dbReference type="GO" id="GO:0004842">
    <property type="term" value="F:ubiquitin-protein transferase activity"/>
    <property type="evidence" value="ECO:0007669"/>
    <property type="project" value="InterPro"/>
</dbReference>
<feature type="compositionally biased region" description="Polar residues" evidence="2">
    <location>
        <begin position="385"/>
        <end position="404"/>
    </location>
</feature>
<dbReference type="GO" id="GO:0008270">
    <property type="term" value="F:zinc ion binding"/>
    <property type="evidence" value="ECO:0007669"/>
    <property type="project" value="UniProtKB-KW"/>
</dbReference>
<keyword evidence="1" id="KW-0479">Metal-binding</keyword>